<comment type="caution">
    <text evidence="2">The sequence shown here is derived from an EMBL/GenBank/DDBJ whole genome shotgun (WGS) entry which is preliminary data.</text>
</comment>
<dbReference type="Gene3D" id="3.30.420.10">
    <property type="entry name" value="Ribonuclease H-like superfamily/Ribonuclease H"/>
    <property type="match status" value="1"/>
</dbReference>
<dbReference type="InterPro" id="IPR036397">
    <property type="entry name" value="RNaseH_sf"/>
</dbReference>
<dbReference type="AlphaFoldDB" id="A0A7C4PJR2"/>
<dbReference type="InterPro" id="IPR038720">
    <property type="entry name" value="YprB_RNase_H-like_dom"/>
</dbReference>
<organism evidence="2">
    <name type="scientific">Anaerolinea thermolimosa</name>
    <dbReference type="NCBI Taxonomy" id="229919"/>
    <lineage>
        <taxon>Bacteria</taxon>
        <taxon>Bacillati</taxon>
        <taxon>Chloroflexota</taxon>
        <taxon>Anaerolineae</taxon>
        <taxon>Anaerolineales</taxon>
        <taxon>Anaerolineaceae</taxon>
        <taxon>Anaerolinea</taxon>
    </lineage>
</organism>
<gene>
    <name evidence="2" type="ORF">ENT37_09460</name>
</gene>
<dbReference type="SUPFAM" id="SSF53098">
    <property type="entry name" value="Ribonuclease H-like"/>
    <property type="match status" value="1"/>
</dbReference>
<dbReference type="Pfam" id="PF13482">
    <property type="entry name" value="RNase_H_2"/>
    <property type="match status" value="1"/>
</dbReference>
<protein>
    <recommendedName>
        <fullName evidence="1">YprB ribonuclease H-like domain-containing protein</fullName>
    </recommendedName>
</protein>
<dbReference type="EMBL" id="DSYK01000461">
    <property type="protein sequence ID" value="HGS22083.1"/>
    <property type="molecule type" value="Genomic_DNA"/>
</dbReference>
<dbReference type="Gene3D" id="1.25.40.10">
    <property type="entry name" value="Tetratricopeptide repeat domain"/>
    <property type="match status" value="1"/>
</dbReference>
<dbReference type="PANTHER" id="PTHR38462">
    <property type="entry name" value="EXONUCLEASE-LIKE PROTEIN"/>
    <property type="match status" value="1"/>
</dbReference>
<name>A0A7C4PJR2_9CHLR</name>
<dbReference type="InterPro" id="IPR011990">
    <property type="entry name" value="TPR-like_helical_dom_sf"/>
</dbReference>
<proteinExistence type="predicted"/>
<evidence type="ECO:0000313" key="2">
    <source>
        <dbReference type="EMBL" id="HGS22083.1"/>
    </source>
</evidence>
<evidence type="ECO:0000259" key="1">
    <source>
        <dbReference type="Pfam" id="PF13482"/>
    </source>
</evidence>
<reference evidence="2" key="1">
    <citation type="journal article" date="2020" name="mSystems">
        <title>Genome- and Community-Level Interaction Insights into Carbon Utilization and Element Cycling Functions of Hydrothermarchaeota in Hydrothermal Sediment.</title>
        <authorList>
            <person name="Zhou Z."/>
            <person name="Liu Y."/>
            <person name="Xu W."/>
            <person name="Pan J."/>
            <person name="Luo Z.H."/>
            <person name="Li M."/>
        </authorList>
    </citation>
    <scope>NUCLEOTIDE SEQUENCE [LARGE SCALE GENOMIC DNA]</scope>
    <source>
        <strain evidence="2">SpSt-573</strain>
    </source>
</reference>
<feature type="domain" description="YprB ribonuclease H-like" evidence="1">
    <location>
        <begin position="90"/>
        <end position="256"/>
    </location>
</feature>
<accession>A0A7C4PJR2</accession>
<dbReference type="PANTHER" id="PTHR38462:SF1">
    <property type="entry name" value="YPRB RIBONUCLEASE H-LIKE DOMAIN-CONTAINING PROTEIN"/>
    <property type="match status" value="1"/>
</dbReference>
<dbReference type="GO" id="GO:0003676">
    <property type="term" value="F:nucleic acid binding"/>
    <property type="evidence" value="ECO:0007669"/>
    <property type="project" value="InterPro"/>
</dbReference>
<dbReference type="SUPFAM" id="SSF81901">
    <property type="entry name" value="HCP-like"/>
    <property type="match status" value="1"/>
</dbReference>
<sequence>MSSLLDRLKVLGISLKEQEGSSPENAPSVPIAKVVEGKEFSTKDGEIFLVKKTFPQEYRHGVQPLSRRPGLGIIGQYLGAASGVDYSQIVFLDTETSGLAGGSGVFAFMVGLGFFEENGFKVIQIFMRNPDEEPGLLTALDGFLNSFQTMVSFNGKSFDIPLLNTRYILNQRKSPLEAKLHLDLLQLARKIWRDRLVNRSLGELEREILAFTRQEEDVPGYLIPQLYFDYLKTGNATSLRSIFYHNTIDIVSMAALFLFITQIIESPLQYDIPSLDVAALARLLEGLGKLEEAASLYEYCIDRGLPSSAFIKTIERYALMRKKQGHLELSSILWAKAAERGYIPAHIELAKIYEHYSKDFLLALEWVNRAIERVQSDFSLPGYLRKEYLDNLHHRNARLNSKLARKNHHFLENREKENE</sequence>
<dbReference type="InterPro" id="IPR012337">
    <property type="entry name" value="RNaseH-like_sf"/>
</dbReference>